<dbReference type="InterPro" id="IPR042263">
    <property type="entry name" value="DPH1/DPH2_1"/>
</dbReference>
<organism evidence="7">
    <name type="scientific">Schistocephalus solidus</name>
    <name type="common">Tapeworm</name>
    <dbReference type="NCBI Taxonomy" id="70667"/>
    <lineage>
        <taxon>Eukaryota</taxon>
        <taxon>Metazoa</taxon>
        <taxon>Spiralia</taxon>
        <taxon>Lophotrochozoa</taxon>
        <taxon>Platyhelminthes</taxon>
        <taxon>Cestoda</taxon>
        <taxon>Eucestoda</taxon>
        <taxon>Diphyllobothriidea</taxon>
        <taxon>Diphyllobothriidae</taxon>
        <taxon>Schistocephalus</taxon>
    </lineage>
</organism>
<dbReference type="FunFam" id="3.40.50.11860:FF:000001">
    <property type="entry name" value="2-(3-amino-3-carboxypropyl)histidine synthase subunit 2"/>
    <property type="match status" value="1"/>
</dbReference>
<name>A0A0X3P7P1_SCHSO</name>
<keyword evidence="5" id="KW-0408">Iron</keyword>
<dbReference type="GO" id="GO:0090560">
    <property type="term" value="F:2-(3-amino-3-carboxypropyl)histidine synthase activity"/>
    <property type="evidence" value="ECO:0007669"/>
    <property type="project" value="InterPro"/>
</dbReference>
<dbReference type="EMBL" id="GEEE01017318">
    <property type="protein sequence ID" value="JAP45907.1"/>
    <property type="molecule type" value="Transcribed_RNA"/>
</dbReference>
<keyword evidence="4" id="KW-0479">Metal-binding</keyword>
<evidence type="ECO:0000256" key="2">
    <source>
        <dbReference type="ARBA" id="ARBA00005156"/>
    </source>
</evidence>
<proteinExistence type="inferred from homology"/>
<evidence type="ECO:0000256" key="5">
    <source>
        <dbReference type="ARBA" id="ARBA00023004"/>
    </source>
</evidence>
<dbReference type="SFLD" id="SFLDS00032">
    <property type="entry name" value="Radical_SAM_3-amino-3-carboxyp"/>
    <property type="match status" value="1"/>
</dbReference>
<comment type="pathway">
    <text evidence="2">Protein modification; peptidyl-diphthamide biosynthesis.</text>
</comment>
<comment type="similarity">
    <text evidence="3">Belongs to the DPH1/DPH2 family. DPH2 subfamily.</text>
</comment>
<dbReference type="InterPro" id="IPR042265">
    <property type="entry name" value="DPH1/DPH2_3"/>
</dbReference>
<dbReference type="GO" id="GO:0046872">
    <property type="term" value="F:metal ion binding"/>
    <property type="evidence" value="ECO:0007669"/>
    <property type="project" value="UniProtKB-KW"/>
</dbReference>
<dbReference type="PANTHER" id="PTHR10762:SF2">
    <property type="entry name" value="2-(3-AMINO-3-CARBOXYPROPYL)HISTIDINE SYNTHASE SUBUNIT 2"/>
    <property type="match status" value="1"/>
</dbReference>
<dbReference type="PANTHER" id="PTHR10762">
    <property type="entry name" value="DIPHTHAMIDE BIOSYNTHESIS PROTEIN"/>
    <property type="match status" value="1"/>
</dbReference>
<dbReference type="Gene3D" id="3.40.50.11840">
    <property type="entry name" value="Diphthamide synthesis DPH1/DPH2 domain 1"/>
    <property type="match status" value="1"/>
</dbReference>
<sequence length="502" mass="54544">MANDVGIDVSYEFELEYSAKWINQHKFLRVGLQFPTDLLRFSILVHDELRRRTSTSIVILGDTPYSSCCIDELAGERWGVDAIIHYGNACLSATVGRVPFLHVFGRPPCPALQYLLRICHDVTNLIFAQHKDSATAAAAVPCVLFACDFRYQAAARQMAEVLAAELAPHSVSVWLGEPVTAADKKTTGPTTALVHAGRRFCPLGASTAEKSPLVPTASWSLVYLGACDVAFYRVLVTLRQSYALTALTIDPQSGEVSPATKSAAAFLRRRYYLMEKAKEAKRIGILIGTLSTQRYTDVTARLKRLLHAAHKSYLTLVVGRINEAKLLNIPNLGALVLIACPESSLFDDPSIPLPILTPYELECALHSLLAPGEAHTENQADRPSRIWQGDRLWLDFADILPGGSAYLPEESVCDSPVSASGDDATAGLQFSALSLASKTTDGSDLPLVLRDEANWSLALACEDLSASSGCWRGLDPRMGETEVARIQPGRSGVPVDYRTAEG</sequence>
<evidence type="ECO:0000313" key="7">
    <source>
        <dbReference type="EMBL" id="JAP45907.1"/>
    </source>
</evidence>
<evidence type="ECO:0000256" key="1">
    <source>
        <dbReference type="ARBA" id="ARBA00001966"/>
    </source>
</evidence>
<dbReference type="Gene3D" id="3.40.50.11860">
    <property type="entry name" value="Diphthamide synthesis DPH1/DPH2 domain 3"/>
    <property type="match status" value="1"/>
</dbReference>
<dbReference type="Pfam" id="PF01866">
    <property type="entry name" value="Diphthamide_syn"/>
    <property type="match status" value="1"/>
</dbReference>
<dbReference type="SFLD" id="SFLDG01121">
    <property type="entry name" value="Diphthamide_biosynthesis"/>
    <property type="match status" value="1"/>
</dbReference>
<comment type="cofactor">
    <cofactor evidence="1">
        <name>[4Fe-4S] cluster</name>
        <dbReference type="ChEBI" id="CHEBI:49883"/>
    </cofactor>
</comment>
<dbReference type="NCBIfam" id="TIGR00322">
    <property type="entry name" value="diphth2_R"/>
    <property type="match status" value="1"/>
</dbReference>
<dbReference type="GO" id="GO:0017183">
    <property type="term" value="P:protein histidyl modification to diphthamide"/>
    <property type="evidence" value="ECO:0007669"/>
    <property type="project" value="UniProtKB-UniPathway"/>
</dbReference>
<protein>
    <submittedName>
        <fullName evidence="7">Diphthamide biosynthesis protein 2</fullName>
    </submittedName>
</protein>
<dbReference type="EMBL" id="GEEE01010987">
    <property type="protein sequence ID" value="JAP52238.1"/>
    <property type="molecule type" value="Transcribed_RNA"/>
</dbReference>
<dbReference type="UniPathway" id="UPA00559"/>
<evidence type="ECO:0000256" key="3">
    <source>
        <dbReference type="ARBA" id="ARBA00006179"/>
    </source>
</evidence>
<accession>A0A0X3P7P1</accession>
<keyword evidence="6" id="KW-0411">Iron-sulfur</keyword>
<dbReference type="AlphaFoldDB" id="A0A0X3P7P1"/>
<dbReference type="GO" id="GO:0051536">
    <property type="term" value="F:iron-sulfur cluster binding"/>
    <property type="evidence" value="ECO:0007669"/>
    <property type="project" value="UniProtKB-KW"/>
</dbReference>
<gene>
    <name evidence="7" type="primary">DPH2</name>
    <name evidence="7" type="ORF">TR125972</name>
</gene>
<evidence type="ECO:0000256" key="6">
    <source>
        <dbReference type="ARBA" id="ARBA00023014"/>
    </source>
</evidence>
<evidence type="ECO:0000256" key="4">
    <source>
        <dbReference type="ARBA" id="ARBA00022723"/>
    </source>
</evidence>
<reference evidence="7" key="1">
    <citation type="submission" date="2016-01" db="EMBL/GenBank/DDBJ databases">
        <title>Reference transcriptome for the parasite Schistocephalus solidus: insights into the molecular evolution of parasitism.</title>
        <authorList>
            <person name="Hebert F.O."/>
            <person name="Grambauer S."/>
            <person name="Barber I."/>
            <person name="Landry C.R."/>
            <person name="Aubin-Horth N."/>
        </authorList>
    </citation>
    <scope>NUCLEOTIDE SEQUENCE</scope>
</reference>
<dbReference type="InterPro" id="IPR016435">
    <property type="entry name" value="DPH1/DPH2"/>
</dbReference>